<comment type="caution">
    <text evidence="2">The sequence shown here is derived from an EMBL/GenBank/DDBJ whole genome shotgun (WGS) entry which is preliminary data.</text>
</comment>
<dbReference type="AlphaFoldDB" id="A0AAX6H595"/>
<name>A0AAX6H595_IRIPA</name>
<dbReference type="Pfam" id="PF04526">
    <property type="entry name" value="DUF568"/>
    <property type="match status" value="1"/>
</dbReference>
<gene>
    <name evidence="2" type="ORF">M6B38_330290</name>
</gene>
<keyword evidence="3" id="KW-1185">Reference proteome</keyword>
<accession>A0AAX6H595</accession>
<protein>
    <submittedName>
        <fullName evidence="2">AIR12</fullName>
    </submittedName>
</protein>
<proteinExistence type="predicted"/>
<evidence type="ECO:0000313" key="2">
    <source>
        <dbReference type="EMBL" id="KAJ6835798.1"/>
    </source>
</evidence>
<dbReference type="InterPro" id="IPR045265">
    <property type="entry name" value="AIR12_DOMON"/>
</dbReference>
<evidence type="ECO:0000313" key="3">
    <source>
        <dbReference type="Proteomes" id="UP001140949"/>
    </source>
</evidence>
<organism evidence="2 3">
    <name type="scientific">Iris pallida</name>
    <name type="common">Sweet iris</name>
    <dbReference type="NCBI Taxonomy" id="29817"/>
    <lineage>
        <taxon>Eukaryota</taxon>
        <taxon>Viridiplantae</taxon>
        <taxon>Streptophyta</taxon>
        <taxon>Embryophyta</taxon>
        <taxon>Tracheophyta</taxon>
        <taxon>Spermatophyta</taxon>
        <taxon>Magnoliopsida</taxon>
        <taxon>Liliopsida</taxon>
        <taxon>Asparagales</taxon>
        <taxon>Iridaceae</taxon>
        <taxon>Iridoideae</taxon>
        <taxon>Irideae</taxon>
        <taxon>Iris</taxon>
    </lineage>
</organism>
<dbReference type="PANTHER" id="PTHR23130:SF195">
    <property type="entry name" value="CYTOCHROME B561 AND DOMON DOMAIN-CONTAINING PROTEIN"/>
    <property type="match status" value="1"/>
</dbReference>
<dbReference type="PANTHER" id="PTHR23130">
    <property type="entry name" value="CYTOCHROME B561 AND DOMON DOMAIN-CONTAINING PROTEIN"/>
    <property type="match status" value="1"/>
</dbReference>
<reference evidence="2" key="2">
    <citation type="submission" date="2023-04" db="EMBL/GenBank/DDBJ databases">
        <authorList>
            <person name="Bruccoleri R.E."/>
            <person name="Oakeley E.J."/>
            <person name="Faust A.-M."/>
            <person name="Dessus-Babus S."/>
            <person name="Altorfer M."/>
            <person name="Burckhardt D."/>
            <person name="Oertli M."/>
            <person name="Naumann U."/>
            <person name="Petersen F."/>
            <person name="Wong J."/>
        </authorList>
    </citation>
    <scope>NUCLEOTIDE SEQUENCE</scope>
    <source>
        <strain evidence="2">GSM-AAB239-AS_SAM_17_03QT</strain>
        <tissue evidence="2">Leaf</tissue>
    </source>
</reference>
<dbReference type="Proteomes" id="UP001140949">
    <property type="component" value="Unassembled WGS sequence"/>
</dbReference>
<feature type="domain" description="AIR12 DOMON" evidence="1">
    <location>
        <begin position="54"/>
        <end position="121"/>
    </location>
</feature>
<dbReference type="EMBL" id="JANAVB010013000">
    <property type="protein sequence ID" value="KAJ6835798.1"/>
    <property type="molecule type" value="Genomic_DNA"/>
</dbReference>
<reference evidence="2" key="1">
    <citation type="journal article" date="2023" name="GigaByte">
        <title>Genome assembly of the bearded iris, Iris pallida Lam.</title>
        <authorList>
            <person name="Bruccoleri R.E."/>
            <person name="Oakeley E.J."/>
            <person name="Faust A.M.E."/>
            <person name="Altorfer M."/>
            <person name="Dessus-Babus S."/>
            <person name="Burckhardt D."/>
            <person name="Oertli M."/>
            <person name="Naumann U."/>
            <person name="Petersen F."/>
            <person name="Wong J."/>
        </authorList>
    </citation>
    <scope>NUCLEOTIDE SEQUENCE</scope>
    <source>
        <strain evidence="2">GSM-AAB239-AS_SAM_17_03QT</strain>
    </source>
</reference>
<evidence type="ECO:0000259" key="1">
    <source>
        <dbReference type="Pfam" id="PF04526"/>
    </source>
</evidence>
<sequence>MSSPNPNPRSIRVQSVVNNGRQWHIPLLALVFAAPAHSNGWLAWDVNPAPDDGMIDSQSLIAFCDPSSGGIDFITYNITGYGPIKEGPIDLHVSNVAGEYVGSEMRIFAKVKFPRGTTKVKRYYRWRGAWWTRCQPSTRSARTTWLPRACSIC</sequence>